<keyword evidence="1" id="KW-1133">Transmembrane helix</keyword>
<proteinExistence type="predicted"/>
<evidence type="ECO:0000313" key="2">
    <source>
        <dbReference type="EnsemblPlants" id="OPUNC11G14970.1"/>
    </source>
</evidence>
<sequence length="116" mass="12632">MIFLKQLAVAACVHVLVIYICRFVLLRGGGGSSSGDAERPLRCFRIRVAVGILYLSMSAILFGLFVSVMPPWGAVAVWGMALAAVELGYAFFFPYTCYHVGGDDDDDDDNIPITHI</sequence>
<dbReference type="EnsemblPlants" id="OPUNC11G14970.1">
    <property type="protein sequence ID" value="OPUNC11G14970.1"/>
    <property type="gene ID" value="OPUNC11G14970"/>
</dbReference>
<keyword evidence="3" id="KW-1185">Reference proteome</keyword>
<evidence type="ECO:0000256" key="1">
    <source>
        <dbReference type="SAM" id="Phobius"/>
    </source>
</evidence>
<reference evidence="2" key="1">
    <citation type="submission" date="2015-04" db="UniProtKB">
        <authorList>
            <consortium name="EnsemblPlants"/>
        </authorList>
    </citation>
    <scope>IDENTIFICATION</scope>
</reference>
<feature type="transmembrane region" description="Helical" evidence="1">
    <location>
        <begin position="72"/>
        <end position="92"/>
    </location>
</feature>
<feature type="transmembrane region" description="Helical" evidence="1">
    <location>
        <begin position="6"/>
        <end position="25"/>
    </location>
</feature>
<protein>
    <submittedName>
        <fullName evidence="2">Uncharacterized protein</fullName>
    </submittedName>
</protein>
<dbReference type="Proteomes" id="UP000026962">
    <property type="component" value="Chromosome 11"/>
</dbReference>
<reference evidence="2" key="2">
    <citation type="submission" date="2018-05" db="EMBL/GenBank/DDBJ databases">
        <title>OpunRS2 (Oryza punctata Reference Sequence Version 2).</title>
        <authorList>
            <person name="Zhang J."/>
            <person name="Kudrna D."/>
            <person name="Lee S."/>
            <person name="Talag J."/>
            <person name="Welchert J."/>
            <person name="Wing R.A."/>
        </authorList>
    </citation>
    <scope>NUCLEOTIDE SEQUENCE [LARGE SCALE GENOMIC DNA]</scope>
</reference>
<accession>A0A0E0MGN9</accession>
<name>A0A0E0MGN9_ORYPU</name>
<dbReference type="Gramene" id="OPUNC11G14970.1">
    <property type="protein sequence ID" value="OPUNC11G14970.1"/>
    <property type="gene ID" value="OPUNC11G14970"/>
</dbReference>
<evidence type="ECO:0000313" key="3">
    <source>
        <dbReference type="Proteomes" id="UP000026962"/>
    </source>
</evidence>
<keyword evidence="1" id="KW-0812">Transmembrane</keyword>
<dbReference type="HOGENOM" id="CLU_141275_0_0_1"/>
<dbReference type="AlphaFoldDB" id="A0A0E0MGN9"/>
<feature type="transmembrane region" description="Helical" evidence="1">
    <location>
        <begin position="46"/>
        <end position="66"/>
    </location>
</feature>
<keyword evidence="1" id="KW-0472">Membrane</keyword>
<organism evidence="2">
    <name type="scientific">Oryza punctata</name>
    <name type="common">Red rice</name>
    <dbReference type="NCBI Taxonomy" id="4537"/>
    <lineage>
        <taxon>Eukaryota</taxon>
        <taxon>Viridiplantae</taxon>
        <taxon>Streptophyta</taxon>
        <taxon>Embryophyta</taxon>
        <taxon>Tracheophyta</taxon>
        <taxon>Spermatophyta</taxon>
        <taxon>Magnoliopsida</taxon>
        <taxon>Liliopsida</taxon>
        <taxon>Poales</taxon>
        <taxon>Poaceae</taxon>
        <taxon>BOP clade</taxon>
        <taxon>Oryzoideae</taxon>
        <taxon>Oryzeae</taxon>
        <taxon>Oryzinae</taxon>
        <taxon>Oryza</taxon>
    </lineage>
</organism>